<protein>
    <submittedName>
        <fullName evidence="7">RNA polymerase sigma factor (Sigma-70 family)</fullName>
    </submittedName>
</protein>
<evidence type="ECO:0000256" key="2">
    <source>
        <dbReference type="ARBA" id="ARBA00023015"/>
    </source>
</evidence>
<comment type="similarity">
    <text evidence="1">Belongs to the sigma-70 factor family. ECF subfamily.</text>
</comment>
<dbReference type="SUPFAM" id="SSF88659">
    <property type="entry name" value="Sigma3 and sigma4 domains of RNA polymerase sigma factors"/>
    <property type="match status" value="1"/>
</dbReference>
<reference evidence="7 8" key="1">
    <citation type="submission" date="2017-10" db="EMBL/GenBank/DDBJ databases">
        <title>Sequencing the genomes of 1000 actinobacteria strains.</title>
        <authorList>
            <person name="Klenk H.-P."/>
        </authorList>
    </citation>
    <scope>NUCLEOTIDE SEQUENCE [LARGE SCALE GENOMIC DNA]</scope>
    <source>
        <strain evidence="7 8">DSM 21574</strain>
    </source>
</reference>
<keyword evidence="8" id="KW-1185">Reference proteome</keyword>
<dbReference type="OrthoDB" id="265863at2"/>
<dbReference type="InterPro" id="IPR014284">
    <property type="entry name" value="RNA_pol_sigma-70_dom"/>
</dbReference>
<dbReference type="InterPro" id="IPR007627">
    <property type="entry name" value="RNA_pol_sigma70_r2"/>
</dbReference>
<dbReference type="InterPro" id="IPR013325">
    <property type="entry name" value="RNA_pol_sigma_r2"/>
</dbReference>
<gene>
    <name evidence="7" type="ORF">ATL41_1115</name>
</gene>
<keyword evidence="2" id="KW-0805">Transcription regulation</keyword>
<keyword evidence="5" id="KW-0804">Transcription</keyword>
<dbReference type="RefSeq" id="WP_098457590.1">
    <property type="nucleotide sequence ID" value="NZ_PDJH01000001.1"/>
</dbReference>
<dbReference type="Gene3D" id="1.10.1740.10">
    <property type="match status" value="1"/>
</dbReference>
<evidence type="ECO:0000256" key="5">
    <source>
        <dbReference type="ARBA" id="ARBA00023163"/>
    </source>
</evidence>
<dbReference type="NCBIfam" id="TIGR02937">
    <property type="entry name" value="sigma70-ECF"/>
    <property type="match status" value="1"/>
</dbReference>
<evidence type="ECO:0000313" key="7">
    <source>
        <dbReference type="EMBL" id="PFG36396.1"/>
    </source>
</evidence>
<dbReference type="InterPro" id="IPR013324">
    <property type="entry name" value="RNA_pol_sigma_r3/r4-like"/>
</dbReference>
<dbReference type="AlphaFoldDB" id="A0A2A9ECQ2"/>
<dbReference type="Proteomes" id="UP000221394">
    <property type="component" value="Unassembled WGS sequence"/>
</dbReference>
<dbReference type="Gene3D" id="1.10.10.10">
    <property type="entry name" value="Winged helix-like DNA-binding domain superfamily/Winged helix DNA-binding domain"/>
    <property type="match status" value="1"/>
</dbReference>
<name>A0A2A9ECQ2_9MICO</name>
<evidence type="ECO:0000313" key="8">
    <source>
        <dbReference type="Proteomes" id="UP000221394"/>
    </source>
</evidence>
<accession>A0A2A9ECQ2</accession>
<feature type="domain" description="RNA polymerase sigma-70 region 2" evidence="6">
    <location>
        <begin position="40"/>
        <end position="106"/>
    </location>
</feature>
<organism evidence="7 8">
    <name type="scientific">Flavimobilis soli</name>
    <dbReference type="NCBI Taxonomy" id="442709"/>
    <lineage>
        <taxon>Bacteria</taxon>
        <taxon>Bacillati</taxon>
        <taxon>Actinomycetota</taxon>
        <taxon>Actinomycetes</taxon>
        <taxon>Micrococcales</taxon>
        <taxon>Jonesiaceae</taxon>
        <taxon>Flavimobilis</taxon>
    </lineage>
</organism>
<comment type="caution">
    <text evidence="7">The sequence shown here is derived from an EMBL/GenBank/DDBJ whole genome shotgun (WGS) entry which is preliminary data.</text>
</comment>
<proteinExistence type="inferred from homology"/>
<dbReference type="SUPFAM" id="SSF88946">
    <property type="entry name" value="Sigma2 domain of RNA polymerase sigma factors"/>
    <property type="match status" value="1"/>
</dbReference>
<dbReference type="GO" id="GO:0003677">
    <property type="term" value="F:DNA binding"/>
    <property type="evidence" value="ECO:0007669"/>
    <property type="project" value="UniProtKB-KW"/>
</dbReference>
<keyword evidence="4" id="KW-0238">DNA-binding</keyword>
<dbReference type="GO" id="GO:0006352">
    <property type="term" value="P:DNA-templated transcription initiation"/>
    <property type="evidence" value="ECO:0007669"/>
    <property type="project" value="InterPro"/>
</dbReference>
<sequence>MDAVADDRARVGARDDDLAGRASAALTAYLDGDASSLETLVRDVTPLLWHIVRGQGVEPEEAQDVVQGVWVQLVRKATSIRDPQAVLQWLLVSARRAAWRTVRGSRKLAELDGDVCTEGSARAGGAPIPGASADPSETVIRAERDRALWDAVGSLDERCQRLLRLVAFVDRPDYASVSEALGMPVGSIGPTRGRCLAKLRVRLESDGGVRS</sequence>
<dbReference type="EMBL" id="PDJH01000001">
    <property type="protein sequence ID" value="PFG36396.1"/>
    <property type="molecule type" value="Genomic_DNA"/>
</dbReference>
<evidence type="ECO:0000259" key="6">
    <source>
        <dbReference type="Pfam" id="PF04542"/>
    </source>
</evidence>
<dbReference type="InterPro" id="IPR036388">
    <property type="entry name" value="WH-like_DNA-bd_sf"/>
</dbReference>
<dbReference type="InterPro" id="IPR039425">
    <property type="entry name" value="RNA_pol_sigma-70-like"/>
</dbReference>
<evidence type="ECO:0000256" key="4">
    <source>
        <dbReference type="ARBA" id="ARBA00023125"/>
    </source>
</evidence>
<dbReference type="PANTHER" id="PTHR43133">
    <property type="entry name" value="RNA POLYMERASE ECF-TYPE SIGMA FACTO"/>
    <property type="match status" value="1"/>
</dbReference>
<evidence type="ECO:0000256" key="3">
    <source>
        <dbReference type="ARBA" id="ARBA00023082"/>
    </source>
</evidence>
<dbReference type="Pfam" id="PF04542">
    <property type="entry name" value="Sigma70_r2"/>
    <property type="match status" value="1"/>
</dbReference>
<evidence type="ECO:0000256" key="1">
    <source>
        <dbReference type="ARBA" id="ARBA00010641"/>
    </source>
</evidence>
<dbReference type="PANTHER" id="PTHR43133:SF8">
    <property type="entry name" value="RNA POLYMERASE SIGMA FACTOR HI_1459-RELATED"/>
    <property type="match status" value="1"/>
</dbReference>
<dbReference type="GO" id="GO:0016987">
    <property type="term" value="F:sigma factor activity"/>
    <property type="evidence" value="ECO:0007669"/>
    <property type="project" value="UniProtKB-KW"/>
</dbReference>
<keyword evidence="3" id="KW-0731">Sigma factor</keyword>